<accession>A0A5M6IGN7</accession>
<feature type="transmembrane region" description="Helical" evidence="2">
    <location>
        <begin position="70"/>
        <end position="94"/>
    </location>
</feature>
<sequence length="298" mass="32034">MIGTKAPDRAPTFQRAGPDDGEGRTMAPDTESIPATGSAAPPTPLAERVNVLTMDDPWLWLQAGWRDLMAAWPVSLGLGAMFTGLGFAISAGLALTGLDYLITSTIAGFLLVAPALAMGFYDISRRLEWGERPTLWRALTAWRANPVHMLSFGIALLFFMMIWLRFAALVFAIFFPYVNMSWGSMLNQTLSPEGLVFLAVGSGVGAVFAGVAFMAAAVSMPMMMDRPIDAVGAVFTSIIAVLRNAKPMALWAGLIVVFTEAGLATLLVGLTITLPLIGHATWHAYRSVVPSPDEDRNR</sequence>
<dbReference type="OrthoDB" id="9809543at2"/>
<dbReference type="InterPro" id="IPR018692">
    <property type="entry name" value="DUF2189"/>
</dbReference>
<evidence type="ECO:0000313" key="3">
    <source>
        <dbReference type="EMBL" id="KAA5607470.1"/>
    </source>
</evidence>
<dbReference type="Proteomes" id="UP000324065">
    <property type="component" value="Unassembled WGS sequence"/>
</dbReference>
<dbReference type="EMBL" id="VWPJ01000001">
    <property type="protein sequence ID" value="KAA5607470.1"/>
    <property type="molecule type" value="Genomic_DNA"/>
</dbReference>
<feature type="transmembrane region" description="Helical" evidence="2">
    <location>
        <begin position="152"/>
        <end position="175"/>
    </location>
</feature>
<keyword evidence="2" id="KW-0812">Transmembrane</keyword>
<evidence type="ECO:0000256" key="1">
    <source>
        <dbReference type="SAM" id="MobiDB-lite"/>
    </source>
</evidence>
<feature type="transmembrane region" description="Helical" evidence="2">
    <location>
        <begin position="251"/>
        <end position="277"/>
    </location>
</feature>
<feature type="region of interest" description="Disordered" evidence="1">
    <location>
        <begin position="1"/>
        <end position="41"/>
    </location>
</feature>
<proteinExistence type="predicted"/>
<keyword evidence="2" id="KW-1133">Transmembrane helix</keyword>
<name>A0A5M6IGN7_9PROT</name>
<dbReference type="AlphaFoldDB" id="A0A5M6IGN7"/>
<evidence type="ECO:0000256" key="2">
    <source>
        <dbReference type="SAM" id="Phobius"/>
    </source>
</evidence>
<feature type="transmembrane region" description="Helical" evidence="2">
    <location>
        <begin position="100"/>
        <end position="121"/>
    </location>
</feature>
<evidence type="ECO:0000313" key="4">
    <source>
        <dbReference type="Proteomes" id="UP000324065"/>
    </source>
</evidence>
<comment type="caution">
    <text evidence="3">The sequence shown here is derived from an EMBL/GenBank/DDBJ whole genome shotgun (WGS) entry which is preliminary data.</text>
</comment>
<keyword evidence="2" id="KW-0472">Membrane</keyword>
<organism evidence="3 4">
    <name type="scientific">Roseospira marina</name>
    <dbReference type="NCBI Taxonomy" id="140057"/>
    <lineage>
        <taxon>Bacteria</taxon>
        <taxon>Pseudomonadati</taxon>
        <taxon>Pseudomonadota</taxon>
        <taxon>Alphaproteobacteria</taxon>
        <taxon>Rhodospirillales</taxon>
        <taxon>Rhodospirillaceae</taxon>
        <taxon>Roseospira</taxon>
    </lineage>
</organism>
<keyword evidence="4" id="KW-1185">Reference proteome</keyword>
<reference evidence="3 4" key="1">
    <citation type="submission" date="2019-09" db="EMBL/GenBank/DDBJ databases">
        <title>Genome sequence of Roseospira marina, one of the more divergent members of the non-sulfur purple photosynthetic bacterial family, the Rhodospirillaceae.</title>
        <authorList>
            <person name="Meyer T."/>
            <person name="Kyndt J."/>
        </authorList>
    </citation>
    <scope>NUCLEOTIDE SEQUENCE [LARGE SCALE GENOMIC DNA]</scope>
    <source>
        <strain evidence="3 4">DSM 15113</strain>
    </source>
</reference>
<feature type="transmembrane region" description="Helical" evidence="2">
    <location>
        <begin position="195"/>
        <end position="216"/>
    </location>
</feature>
<protein>
    <submittedName>
        <fullName evidence="3">DUF2189 domain-containing protein</fullName>
    </submittedName>
</protein>
<dbReference type="Pfam" id="PF09955">
    <property type="entry name" value="DUF2189"/>
    <property type="match status" value="1"/>
</dbReference>
<gene>
    <name evidence="3" type="ORF">F1188_01515</name>
</gene>